<sequence>MNYQIISADCHIDLPWLPEDLFTNEAENHFKDRMPFVSETEKGRFWVSRNGAQFGLQNGMGSAGRTYVPGQIHRSDRMAEQGLYRDGELGIPRLTDPKLRIKDQDLDGVQAEVIYGVLGASTRLNDDDAASELLRIYNEWLATFCEVAPDRFAGLASVPSHDVDAALTEVSRVAKRGALRGIEVANTHEMAPLFDTSWEPLWAMAEEAELPVHYHTIGPRIDYHFDDLGPLQRRQAFAVHITSFQLAMAKIIMEIIYGGVLEAHPNLKIVIGESGIGWIPYILEHMDLEWEDQFKDLTLTMRPSEYWKRQCYATYQSDPIGLRLLDILGEDNVMWGSDFPHPDGVWPDSKDFIKRELASVPMPIQQKIVCNNAADLYGFNV</sequence>
<name>A0A381WAS1_9ZZZZ</name>
<dbReference type="PANTHER" id="PTHR21240">
    <property type="entry name" value="2-AMINO-3-CARBOXYLMUCONATE-6-SEMIALDEHYDE DECARBOXYLASE"/>
    <property type="match status" value="1"/>
</dbReference>
<reference evidence="3" key="1">
    <citation type="submission" date="2018-05" db="EMBL/GenBank/DDBJ databases">
        <authorList>
            <person name="Lanie J.A."/>
            <person name="Ng W.-L."/>
            <person name="Kazmierczak K.M."/>
            <person name="Andrzejewski T.M."/>
            <person name="Davidsen T.M."/>
            <person name="Wayne K.J."/>
            <person name="Tettelin H."/>
            <person name="Glass J.I."/>
            <person name="Rusch D."/>
            <person name="Podicherti R."/>
            <person name="Tsui H.-C.T."/>
            <person name="Winkler M.E."/>
        </authorList>
    </citation>
    <scope>NUCLEOTIDE SEQUENCE</scope>
</reference>
<dbReference type="PANTHER" id="PTHR21240:SF28">
    <property type="entry name" value="ISO-OROTATE DECARBOXYLASE (EUROFUNG)"/>
    <property type="match status" value="1"/>
</dbReference>
<dbReference type="EMBL" id="UINC01011160">
    <property type="protein sequence ID" value="SVA49381.1"/>
    <property type="molecule type" value="Genomic_DNA"/>
</dbReference>
<dbReference type="Gene3D" id="3.20.20.140">
    <property type="entry name" value="Metal-dependent hydrolases"/>
    <property type="match status" value="1"/>
</dbReference>
<evidence type="ECO:0000256" key="1">
    <source>
        <dbReference type="ARBA" id="ARBA00023239"/>
    </source>
</evidence>
<feature type="domain" description="Amidohydrolase-related" evidence="2">
    <location>
        <begin position="119"/>
        <end position="379"/>
    </location>
</feature>
<protein>
    <recommendedName>
        <fullName evidence="2">Amidohydrolase-related domain-containing protein</fullName>
    </recommendedName>
</protein>
<keyword evidence="1" id="KW-0456">Lyase</keyword>
<organism evidence="3">
    <name type="scientific">marine metagenome</name>
    <dbReference type="NCBI Taxonomy" id="408172"/>
    <lineage>
        <taxon>unclassified sequences</taxon>
        <taxon>metagenomes</taxon>
        <taxon>ecological metagenomes</taxon>
    </lineage>
</organism>
<dbReference type="GO" id="GO:0005737">
    <property type="term" value="C:cytoplasm"/>
    <property type="evidence" value="ECO:0007669"/>
    <property type="project" value="TreeGrafter"/>
</dbReference>
<dbReference type="InterPro" id="IPR032465">
    <property type="entry name" value="ACMSD"/>
</dbReference>
<proteinExistence type="predicted"/>
<dbReference type="GO" id="GO:0016787">
    <property type="term" value="F:hydrolase activity"/>
    <property type="evidence" value="ECO:0007669"/>
    <property type="project" value="InterPro"/>
</dbReference>
<dbReference type="SUPFAM" id="SSF51556">
    <property type="entry name" value="Metallo-dependent hydrolases"/>
    <property type="match status" value="1"/>
</dbReference>
<gene>
    <name evidence="3" type="ORF">METZ01_LOCUS102235</name>
</gene>
<evidence type="ECO:0000259" key="2">
    <source>
        <dbReference type="Pfam" id="PF04909"/>
    </source>
</evidence>
<dbReference type="AlphaFoldDB" id="A0A381WAS1"/>
<dbReference type="InterPro" id="IPR006680">
    <property type="entry name" value="Amidohydro-rel"/>
</dbReference>
<dbReference type="Pfam" id="PF04909">
    <property type="entry name" value="Amidohydro_2"/>
    <property type="match status" value="1"/>
</dbReference>
<accession>A0A381WAS1</accession>
<dbReference type="GO" id="GO:0016831">
    <property type="term" value="F:carboxy-lyase activity"/>
    <property type="evidence" value="ECO:0007669"/>
    <property type="project" value="InterPro"/>
</dbReference>
<dbReference type="GO" id="GO:0019748">
    <property type="term" value="P:secondary metabolic process"/>
    <property type="evidence" value="ECO:0007669"/>
    <property type="project" value="TreeGrafter"/>
</dbReference>
<evidence type="ECO:0000313" key="3">
    <source>
        <dbReference type="EMBL" id="SVA49381.1"/>
    </source>
</evidence>
<dbReference type="InterPro" id="IPR032466">
    <property type="entry name" value="Metal_Hydrolase"/>
</dbReference>